<accession>A0ABU6SRQ2</accession>
<protein>
    <submittedName>
        <fullName evidence="1">Uncharacterized protein</fullName>
    </submittedName>
</protein>
<name>A0ABU6SRQ2_9FABA</name>
<feature type="non-terminal residue" evidence="1">
    <location>
        <position position="104"/>
    </location>
</feature>
<gene>
    <name evidence="1" type="ORF">PIB30_079898</name>
</gene>
<evidence type="ECO:0000313" key="2">
    <source>
        <dbReference type="Proteomes" id="UP001341840"/>
    </source>
</evidence>
<dbReference type="Proteomes" id="UP001341840">
    <property type="component" value="Unassembled WGS sequence"/>
</dbReference>
<dbReference type="EMBL" id="JASCZI010061562">
    <property type="protein sequence ID" value="MED6139017.1"/>
    <property type="molecule type" value="Genomic_DNA"/>
</dbReference>
<sequence length="104" mass="11227">MMIKLRLSLIPNWHLAQRIMQLSSVGRANAGNNNSAFINLDPDATARSRHLRLASARSLLASPLSQAVARSRDLDRVGTRSSLTTSFSRLKGVAAGVVGCRRAT</sequence>
<organism evidence="1 2">
    <name type="scientific">Stylosanthes scabra</name>
    <dbReference type="NCBI Taxonomy" id="79078"/>
    <lineage>
        <taxon>Eukaryota</taxon>
        <taxon>Viridiplantae</taxon>
        <taxon>Streptophyta</taxon>
        <taxon>Embryophyta</taxon>
        <taxon>Tracheophyta</taxon>
        <taxon>Spermatophyta</taxon>
        <taxon>Magnoliopsida</taxon>
        <taxon>eudicotyledons</taxon>
        <taxon>Gunneridae</taxon>
        <taxon>Pentapetalae</taxon>
        <taxon>rosids</taxon>
        <taxon>fabids</taxon>
        <taxon>Fabales</taxon>
        <taxon>Fabaceae</taxon>
        <taxon>Papilionoideae</taxon>
        <taxon>50 kb inversion clade</taxon>
        <taxon>dalbergioids sensu lato</taxon>
        <taxon>Dalbergieae</taxon>
        <taxon>Pterocarpus clade</taxon>
        <taxon>Stylosanthes</taxon>
    </lineage>
</organism>
<evidence type="ECO:0000313" key="1">
    <source>
        <dbReference type="EMBL" id="MED6139017.1"/>
    </source>
</evidence>
<keyword evidence="2" id="KW-1185">Reference proteome</keyword>
<proteinExistence type="predicted"/>
<comment type="caution">
    <text evidence="1">The sequence shown here is derived from an EMBL/GenBank/DDBJ whole genome shotgun (WGS) entry which is preliminary data.</text>
</comment>
<reference evidence="1 2" key="1">
    <citation type="journal article" date="2023" name="Plants (Basel)">
        <title>Bridging the Gap: Combining Genomics and Transcriptomics Approaches to Understand Stylosanthes scabra, an Orphan Legume from the Brazilian Caatinga.</title>
        <authorList>
            <person name="Ferreira-Neto J.R.C."/>
            <person name="da Silva M.D."/>
            <person name="Binneck E."/>
            <person name="de Melo N.F."/>
            <person name="da Silva R.H."/>
            <person name="de Melo A.L.T.M."/>
            <person name="Pandolfi V."/>
            <person name="Bustamante F.O."/>
            <person name="Brasileiro-Vidal A.C."/>
            <person name="Benko-Iseppon A.M."/>
        </authorList>
    </citation>
    <scope>NUCLEOTIDE SEQUENCE [LARGE SCALE GENOMIC DNA]</scope>
    <source>
        <tissue evidence="1">Leaves</tissue>
    </source>
</reference>